<evidence type="ECO:0000313" key="1">
    <source>
        <dbReference type="EMBL" id="PNS23015.1"/>
    </source>
</evidence>
<organism evidence="1">
    <name type="scientific">Populus trichocarpa</name>
    <name type="common">Western balsam poplar</name>
    <name type="synonym">Populus balsamifera subsp. trichocarpa</name>
    <dbReference type="NCBI Taxonomy" id="3694"/>
    <lineage>
        <taxon>Eukaryota</taxon>
        <taxon>Viridiplantae</taxon>
        <taxon>Streptophyta</taxon>
        <taxon>Embryophyta</taxon>
        <taxon>Tracheophyta</taxon>
        <taxon>Spermatophyta</taxon>
        <taxon>Magnoliopsida</taxon>
        <taxon>eudicotyledons</taxon>
        <taxon>Gunneridae</taxon>
        <taxon>Pentapetalae</taxon>
        <taxon>rosids</taxon>
        <taxon>fabids</taxon>
        <taxon>Malpighiales</taxon>
        <taxon>Salicaceae</taxon>
        <taxon>Saliceae</taxon>
        <taxon>Populus</taxon>
    </lineage>
</organism>
<dbReference type="InParanoid" id="A0A2K1R6W0"/>
<reference evidence="1" key="2">
    <citation type="submission" date="2017-07" db="EMBL/GenBank/DDBJ databases">
        <title>WGS assembly of Populus trichocarpa.</title>
        <authorList>
            <person name="Tuskan G."/>
            <person name="Difazio S."/>
            <person name="Jansson S."/>
            <person name="Bohlmann J."/>
            <person name="Grigoriev I."/>
            <person name="Hellsten U."/>
            <person name="Putnam N."/>
            <person name="Ralph S."/>
            <person name="Rombauts S."/>
            <person name="Salamov A."/>
            <person name="Schein J."/>
            <person name="Sterck L."/>
            <person name="Aerts A."/>
            <person name="Bhalerao R."/>
            <person name="Bhalerao R."/>
            <person name="Blaudez D."/>
            <person name="Boerjan W."/>
            <person name="Brun A."/>
            <person name="Brunner A."/>
            <person name="Busov V."/>
            <person name="Campbell M."/>
            <person name="Carlson J."/>
            <person name="Chalot M."/>
            <person name="Chapman J."/>
            <person name="Chen G."/>
            <person name="Cooper D."/>
            <person name="Coutinho P."/>
            <person name="Couturier J."/>
            <person name="Covert S."/>
            <person name="Cronk Q."/>
            <person name="Cunningham R."/>
            <person name="Davis J."/>
            <person name="Degroeve S."/>
            <person name="Dejardin A."/>
            <person name="Depamphilis C."/>
            <person name="Detter J."/>
            <person name="Dirks B."/>
            <person name="Dubchak I."/>
            <person name="Duplessis S."/>
            <person name="Ehlting J."/>
            <person name="Ellis B."/>
            <person name="Gendler K."/>
            <person name="Goodstein D."/>
            <person name="Gribskov M."/>
            <person name="Grimwood J."/>
            <person name="Groover A."/>
            <person name="Gunter L."/>
            <person name="Hamberger B."/>
            <person name="Heinze B."/>
            <person name="Helariutta Y."/>
            <person name="Henrissat B."/>
            <person name="Holligan D."/>
            <person name="Holt R."/>
            <person name="Huang W."/>
            <person name="Islam-Faridi N."/>
            <person name="Jones S."/>
            <person name="Jones-Rhoades M."/>
            <person name="Jorgensen R."/>
            <person name="Joshi C."/>
            <person name="Kangasjarvi J."/>
            <person name="Karlsson J."/>
            <person name="Kelleher C."/>
            <person name="Kirkpatrick R."/>
            <person name="Kirst M."/>
            <person name="Kohler A."/>
            <person name="Kalluri U."/>
            <person name="Larimer F."/>
            <person name="Leebens-Mack J."/>
            <person name="Leple J."/>
            <person name="Locascio P."/>
            <person name="Lou Y."/>
            <person name="Lucas S."/>
            <person name="Martin F."/>
            <person name="Montanini B."/>
            <person name="Napoli C."/>
            <person name="Nelson D."/>
            <person name="Nelson C."/>
            <person name="Nieminen K."/>
            <person name="Nilsson O."/>
            <person name="Pereda V."/>
            <person name="Peter G."/>
            <person name="Philippe R."/>
            <person name="Pilate G."/>
            <person name="Poliakov A."/>
            <person name="Razumovskaya J."/>
            <person name="Richardson P."/>
            <person name="Rinaldi C."/>
            <person name="Ritland K."/>
            <person name="Rouze P."/>
            <person name="Ryaboy D."/>
            <person name="Schmutz J."/>
            <person name="Schrader J."/>
            <person name="Segerman B."/>
            <person name="Shin H."/>
            <person name="Siddiqui A."/>
            <person name="Sterky F."/>
            <person name="Terry A."/>
            <person name="Tsai C."/>
            <person name="Uberbacher E."/>
            <person name="Unneberg P."/>
            <person name="Vahala J."/>
            <person name="Wall K."/>
            <person name="Wessler S."/>
            <person name="Yang G."/>
            <person name="Yin T."/>
            <person name="Douglas C."/>
            <person name="Marra M."/>
            <person name="Sandberg G."/>
            <person name="Van De Peer Y."/>
            <person name="Rokhsar D."/>
        </authorList>
    </citation>
    <scope>NUCLEOTIDE SEQUENCE</scope>
    <source>
        <strain evidence="1">Nisqually-1</strain>
    </source>
</reference>
<dbReference type="EMBL" id="KZ623415">
    <property type="protein sequence ID" value="PNS23015.1"/>
    <property type="molecule type" value="Genomic_DNA"/>
</dbReference>
<sequence length="135" mass="14718">MADDVIFHKLNSILEILGTIQLNGTKSPNDIQSSFLDCMGFGGVRAISLKSNKCWWTNSSGRESVAESSILPLFIAYSILLTILTTSCQSSNVVVVICGLVETFQQPSNLGSTQKHAAPPLPMCAITRCLNWKRK</sequence>
<reference evidence="1" key="1">
    <citation type="journal article" date="2006" name="Science">
        <title>The genome of black cottonwood, Populus trichocarpa (Torr. &amp; Gray).</title>
        <authorList>
            <person name="Tuskan G.A."/>
            <person name="Difazio S."/>
            <person name="Jansson S."/>
            <person name="Bohlmann J."/>
            <person name="Grigoriev I."/>
            <person name="Hellsten U."/>
            <person name="Putnam N."/>
            <person name="Ralph S."/>
            <person name="Rombauts S."/>
            <person name="Salamov A."/>
            <person name="Schein J."/>
            <person name="Sterck L."/>
            <person name="Aerts A."/>
            <person name="Bhalerao R.R."/>
            <person name="Bhalerao R.P."/>
            <person name="Blaudez D."/>
            <person name="Boerjan W."/>
            <person name="Brun A."/>
            <person name="Brunner A."/>
            <person name="Busov V."/>
            <person name="Campbell M."/>
            <person name="Carlson J."/>
            <person name="Chalot M."/>
            <person name="Chapman J."/>
            <person name="Chen G.L."/>
            <person name="Cooper D."/>
            <person name="Coutinho P.M."/>
            <person name="Couturier J."/>
            <person name="Covert S."/>
            <person name="Cronk Q."/>
            <person name="Cunningham R."/>
            <person name="Davis J."/>
            <person name="Degroeve S."/>
            <person name="Dejardin A."/>
            <person name="Depamphilis C."/>
            <person name="Detter J."/>
            <person name="Dirks B."/>
            <person name="Dubchak I."/>
            <person name="Duplessis S."/>
            <person name="Ehlting J."/>
            <person name="Ellis B."/>
            <person name="Gendler K."/>
            <person name="Goodstein D."/>
            <person name="Gribskov M."/>
            <person name="Grimwood J."/>
            <person name="Groover A."/>
            <person name="Gunter L."/>
            <person name="Hamberger B."/>
            <person name="Heinze B."/>
            <person name="Helariutta Y."/>
            <person name="Henrissat B."/>
            <person name="Holligan D."/>
            <person name="Holt R."/>
            <person name="Huang W."/>
            <person name="Islam-Faridi N."/>
            <person name="Jones S."/>
            <person name="Jones-Rhoades M."/>
            <person name="Jorgensen R."/>
            <person name="Joshi C."/>
            <person name="Kangasjarvi J."/>
            <person name="Karlsson J."/>
            <person name="Kelleher C."/>
            <person name="Kirkpatrick R."/>
            <person name="Kirst M."/>
            <person name="Kohler A."/>
            <person name="Kalluri U."/>
            <person name="Larimer F."/>
            <person name="Leebens-Mack J."/>
            <person name="Leple J.C."/>
            <person name="Locascio P."/>
            <person name="Lou Y."/>
            <person name="Lucas S."/>
            <person name="Martin F."/>
            <person name="Montanini B."/>
            <person name="Napoli C."/>
            <person name="Nelson D.R."/>
            <person name="Nelson C."/>
            <person name="Nieminen K."/>
            <person name="Nilsson O."/>
            <person name="Pereda V."/>
            <person name="Peter G."/>
            <person name="Philippe R."/>
            <person name="Pilate G."/>
            <person name="Poliakov A."/>
            <person name="Razumovskaya J."/>
            <person name="Richardson P."/>
            <person name="Rinaldi C."/>
            <person name="Ritland K."/>
            <person name="Rouze P."/>
            <person name="Ryaboy D."/>
            <person name="Schmutz J."/>
            <person name="Schrader J."/>
            <person name="Segerman B."/>
            <person name="Shin H."/>
            <person name="Siddiqui A."/>
            <person name="Sterky F."/>
            <person name="Terry A."/>
            <person name="Tsai C.J."/>
            <person name="Uberbacher E."/>
            <person name="Unneberg P."/>
            <person name="Vahala J."/>
            <person name="Wall K."/>
            <person name="Wessler S."/>
            <person name="Yang G."/>
            <person name="Yin T."/>
            <person name="Douglas C."/>
            <person name="Marra M."/>
            <person name="Sandberg G."/>
            <person name="Van de Peer Y."/>
            <person name="Rokhsar D."/>
        </authorList>
    </citation>
    <scope>NUCLEOTIDE SEQUENCE [LARGE SCALE GENOMIC DNA]</scope>
    <source>
        <strain evidence="1">Nisqually-1</strain>
    </source>
</reference>
<gene>
    <name evidence="1" type="ORF">POPTR_T096200</name>
</gene>
<protein>
    <submittedName>
        <fullName evidence="1">Uncharacterized protein</fullName>
    </submittedName>
</protein>
<proteinExistence type="predicted"/>
<name>A0A2K1R6W0_POPTR</name>
<accession>A0A2K1R6W0</accession>
<dbReference type="AlphaFoldDB" id="A0A2K1R6W0"/>